<dbReference type="AlphaFoldDB" id="A0AAV1A6T5"/>
<accession>A0AAV1A6T5</accession>
<sequence>MRGEVPIHILLVSFPAQGHITPLLRLGKCLAAKGASVIFSTTEKAGKTMQTSNSITDKLAIPIGDGSLTFHFFDEGLLDGDATRTAFEHSAQVELAGTNFISEMIKNHADSNNPISCIITNPFFAWVSDVAAQHDIPCALSWIHSSAVFAAYYNYAHKLVPFPTVEEPYIDVELPFVVLKYDEIPDFIHPFNQYLFLGDLTIKQMKDMSKVFCVLVDTCEELESDIIDYLSNIPIPVRSIGPLFRNPIIKQVSNVRGDFGKSDDDSAIIEWLNTKPKGSVVYISFGTVVDHPQEQVNEIAYGLLEAKVSFLWAKKNHVFPDGFLEETSGRGRVVKWSPQEQVLAHPSTACYMTHCGWNSTMEAIALGVPVLAFPSFGDHLTNAKFLVDVFGVGVKMGSNGAGSASNLVTRDEVSKCLLEVTTGEKAEKLKKNAIKWKKVAEDAVAVGGSSERNLDAFIEDIKKYQNLN</sequence>
<dbReference type="PANTHER" id="PTHR11926:SF1541">
    <property type="entry name" value="GLYCOSYLTRANSFERASE"/>
    <property type="match status" value="1"/>
</dbReference>
<comment type="similarity">
    <text evidence="1 3">Belongs to the UDP-glycosyltransferase family.</text>
</comment>
<dbReference type="PROSITE" id="PS00375">
    <property type="entry name" value="UDPGT"/>
    <property type="match status" value="1"/>
</dbReference>
<evidence type="ECO:0000256" key="4">
    <source>
        <dbReference type="RuleBase" id="RU362057"/>
    </source>
</evidence>
<dbReference type="SUPFAM" id="SSF53756">
    <property type="entry name" value="UDP-Glycosyltransferase/glycogen phosphorylase"/>
    <property type="match status" value="1"/>
</dbReference>
<dbReference type="GO" id="GO:0080043">
    <property type="term" value="F:quercetin 3-O-glucosyltransferase activity"/>
    <property type="evidence" value="ECO:0007669"/>
    <property type="project" value="TreeGrafter"/>
</dbReference>
<dbReference type="Pfam" id="PF00201">
    <property type="entry name" value="UDPGT"/>
    <property type="match status" value="1"/>
</dbReference>
<name>A0AAV1A6T5_VICFA</name>
<dbReference type="Proteomes" id="UP001157006">
    <property type="component" value="Chromosome 3"/>
</dbReference>
<evidence type="ECO:0000313" key="6">
    <source>
        <dbReference type="Proteomes" id="UP001157006"/>
    </source>
</evidence>
<evidence type="ECO:0000256" key="2">
    <source>
        <dbReference type="ARBA" id="ARBA00022679"/>
    </source>
</evidence>
<keyword evidence="6" id="KW-1185">Reference proteome</keyword>
<proteinExistence type="inferred from homology"/>
<protein>
    <recommendedName>
        <fullName evidence="4">Glycosyltransferase</fullName>
        <ecNumber evidence="4">2.4.1.-</ecNumber>
    </recommendedName>
</protein>
<dbReference type="GO" id="GO:0080044">
    <property type="term" value="F:quercetin 7-O-glucosyltransferase activity"/>
    <property type="evidence" value="ECO:0007669"/>
    <property type="project" value="TreeGrafter"/>
</dbReference>
<dbReference type="FunFam" id="3.40.50.2000:FF:000056">
    <property type="entry name" value="Glycosyltransferase"/>
    <property type="match status" value="1"/>
</dbReference>
<evidence type="ECO:0000256" key="1">
    <source>
        <dbReference type="ARBA" id="ARBA00009995"/>
    </source>
</evidence>
<evidence type="ECO:0000313" key="5">
    <source>
        <dbReference type="EMBL" id="CAI8604903.1"/>
    </source>
</evidence>
<dbReference type="PANTHER" id="PTHR11926">
    <property type="entry name" value="GLUCOSYL/GLUCURONOSYL TRANSFERASES"/>
    <property type="match status" value="1"/>
</dbReference>
<keyword evidence="2 3" id="KW-0808">Transferase</keyword>
<dbReference type="CDD" id="cd03784">
    <property type="entry name" value="GT1_Gtf-like"/>
    <property type="match status" value="1"/>
</dbReference>
<dbReference type="EC" id="2.4.1.-" evidence="4"/>
<dbReference type="Gene3D" id="3.40.50.2000">
    <property type="entry name" value="Glycogen Phosphorylase B"/>
    <property type="match status" value="2"/>
</dbReference>
<dbReference type="EMBL" id="OX451738">
    <property type="protein sequence ID" value="CAI8604903.1"/>
    <property type="molecule type" value="Genomic_DNA"/>
</dbReference>
<dbReference type="InterPro" id="IPR035595">
    <property type="entry name" value="UDP_glycos_trans_CS"/>
</dbReference>
<gene>
    <name evidence="5" type="ORF">VFH_III156360</name>
</gene>
<dbReference type="InterPro" id="IPR002213">
    <property type="entry name" value="UDP_glucos_trans"/>
</dbReference>
<keyword evidence="3" id="KW-0328">Glycosyltransferase</keyword>
<reference evidence="5 6" key="1">
    <citation type="submission" date="2023-01" db="EMBL/GenBank/DDBJ databases">
        <authorList>
            <person name="Kreplak J."/>
        </authorList>
    </citation>
    <scope>NUCLEOTIDE SEQUENCE [LARGE SCALE GENOMIC DNA]</scope>
</reference>
<organism evidence="5 6">
    <name type="scientific">Vicia faba</name>
    <name type="common">Broad bean</name>
    <name type="synonym">Faba vulgaris</name>
    <dbReference type="NCBI Taxonomy" id="3906"/>
    <lineage>
        <taxon>Eukaryota</taxon>
        <taxon>Viridiplantae</taxon>
        <taxon>Streptophyta</taxon>
        <taxon>Embryophyta</taxon>
        <taxon>Tracheophyta</taxon>
        <taxon>Spermatophyta</taxon>
        <taxon>Magnoliopsida</taxon>
        <taxon>eudicotyledons</taxon>
        <taxon>Gunneridae</taxon>
        <taxon>Pentapetalae</taxon>
        <taxon>rosids</taxon>
        <taxon>fabids</taxon>
        <taxon>Fabales</taxon>
        <taxon>Fabaceae</taxon>
        <taxon>Papilionoideae</taxon>
        <taxon>50 kb inversion clade</taxon>
        <taxon>NPAAA clade</taxon>
        <taxon>Hologalegina</taxon>
        <taxon>IRL clade</taxon>
        <taxon>Fabeae</taxon>
        <taxon>Vicia</taxon>
    </lineage>
</organism>
<evidence type="ECO:0000256" key="3">
    <source>
        <dbReference type="RuleBase" id="RU003718"/>
    </source>
</evidence>